<keyword evidence="2" id="KW-1185">Reference proteome</keyword>
<evidence type="ECO:0000313" key="2">
    <source>
        <dbReference type="Proteomes" id="UP000199337"/>
    </source>
</evidence>
<dbReference type="OrthoDB" id="2084556at2"/>
<dbReference type="GO" id="GO:0010468">
    <property type="term" value="P:regulation of gene expression"/>
    <property type="evidence" value="ECO:0007669"/>
    <property type="project" value="InterPro"/>
</dbReference>
<name>A0A1I2WG00_9FIRM</name>
<proteinExistence type="predicted"/>
<dbReference type="STRING" id="341036.SAMN05660649_03457"/>
<reference evidence="2" key="1">
    <citation type="submission" date="2016-10" db="EMBL/GenBank/DDBJ databases">
        <authorList>
            <person name="Varghese N."/>
            <person name="Submissions S."/>
        </authorList>
    </citation>
    <scope>NUCLEOTIDE SEQUENCE [LARGE SCALE GENOMIC DNA]</scope>
    <source>
        <strain evidence="2">DSM 17038</strain>
    </source>
</reference>
<protein>
    <submittedName>
        <fullName evidence="1">Uncharacterized protein</fullName>
    </submittedName>
</protein>
<accession>A0A1I2WG00</accession>
<gene>
    <name evidence="1" type="ORF">SAMN05660649_03457</name>
</gene>
<sequence length="77" mass="8690">MRTYYICECCDCVFKTTESDSNLEQSGIGSLTGHEAGGIMMEENERNNAFITGLCEECREEIYGTDDRIAYSYHGLN</sequence>
<dbReference type="EMBL" id="FOOX01000013">
    <property type="protein sequence ID" value="SFG99669.1"/>
    <property type="molecule type" value="Genomic_DNA"/>
</dbReference>
<evidence type="ECO:0000313" key="1">
    <source>
        <dbReference type="EMBL" id="SFG99669.1"/>
    </source>
</evidence>
<dbReference type="AlphaFoldDB" id="A0A1I2WG00"/>
<organism evidence="1 2">
    <name type="scientific">Desulfotruncus arcticus DSM 17038</name>
    <dbReference type="NCBI Taxonomy" id="1121424"/>
    <lineage>
        <taxon>Bacteria</taxon>
        <taxon>Bacillati</taxon>
        <taxon>Bacillota</taxon>
        <taxon>Clostridia</taxon>
        <taxon>Eubacteriales</taxon>
        <taxon>Desulfallaceae</taxon>
        <taxon>Desulfotruncus</taxon>
    </lineage>
</organism>
<dbReference type="RefSeq" id="WP_092472603.1">
    <property type="nucleotide sequence ID" value="NZ_FOOX01000013.1"/>
</dbReference>
<dbReference type="Proteomes" id="UP000199337">
    <property type="component" value="Unassembled WGS sequence"/>
</dbReference>
<dbReference type="InterPro" id="IPR020115">
    <property type="entry name" value="Fin"/>
</dbReference>
<dbReference type="Pfam" id="PF10955">
    <property type="entry name" value="Fin"/>
    <property type="match status" value="1"/>
</dbReference>